<evidence type="ECO:0000256" key="2">
    <source>
        <dbReference type="ARBA" id="ARBA00022490"/>
    </source>
</evidence>
<evidence type="ECO:0000259" key="6">
    <source>
        <dbReference type="Pfam" id="PF00561"/>
    </source>
</evidence>
<keyword evidence="4 8" id="KW-0012">Acyltransferase</keyword>
<dbReference type="InterPro" id="IPR010941">
    <property type="entry name" value="PhaC_N"/>
</dbReference>
<feature type="domain" description="Poly-beta-hydroxybutyrate polymerase N-terminal" evidence="7">
    <location>
        <begin position="96"/>
        <end position="269"/>
    </location>
</feature>
<feature type="domain" description="AB hydrolase-1" evidence="6">
    <location>
        <begin position="275"/>
        <end position="510"/>
    </location>
</feature>
<dbReference type="GO" id="GO:0016746">
    <property type="term" value="F:acyltransferase activity"/>
    <property type="evidence" value="ECO:0007669"/>
    <property type="project" value="UniProtKB-KW"/>
</dbReference>
<dbReference type="GO" id="GO:0042619">
    <property type="term" value="P:poly-hydroxybutyrate biosynthetic process"/>
    <property type="evidence" value="ECO:0007669"/>
    <property type="project" value="InterPro"/>
</dbReference>
<dbReference type="Gene3D" id="3.40.50.1820">
    <property type="entry name" value="alpha/beta hydrolase"/>
    <property type="match status" value="1"/>
</dbReference>
<dbReference type="PANTHER" id="PTHR36837">
    <property type="entry name" value="POLY(3-HYDROXYALKANOATE) POLYMERASE SUBUNIT PHAC"/>
    <property type="match status" value="1"/>
</dbReference>
<comment type="subcellular location">
    <subcellularLocation>
        <location evidence="1">Cytoplasm</location>
    </subcellularLocation>
</comment>
<evidence type="ECO:0000256" key="5">
    <source>
        <dbReference type="SAM" id="MobiDB-lite"/>
    </source>
</evidence>
<dbReference type="NCBIfam" id="TIGR01838">
    <property type="entry name" value="PHA_synth_I"/>
    <property type="match status" value="1"/>
</dbReference>
<dbReference type="Pfam" id="PF00561">
    <property type="entry name" value="Abhydrolase_1"/>
    <property type="match status" value="1"/>
</dbReference>
<gene>
    <name evidence="8" type="ORF">FHR94_003025</name>
</gene>
<name>A0A839VGL7_9GAMM</name>
<evidence type="ECO:0000259" key="7">
    <source>
        <dbReference type="Pfam" id="PF07167"/>
    </source>
</evidence>
<dbReference type="RefSeq" id="WP_221188501.1">
    <property type="nucleotide sequence ID" value="NZ_JACHXP010000017.1"/>
</dbReference>
<evidence type="ECO:0000256" key="4">
    <source>
        <dbReference type="ARBA" id="ARBA00023315"/>
    </source>
</evidence>
<evidence type="ECO:0000313" key="9">
    <source>
        <dbReference type="Proteomes" id="UP000547614"/>
    </source>
</evidence>
<dbReference type="InterPro" id="IPR010963">
    <property type="entry name" value="PHA_synth_I"/>
</dbReference>
<dbReference type="Proteomes" id="UP000547614">
    <property type="component" value="Unassembled WGS sequence"/>
</dbReference>
<dbReference type="SUPFAM" id="SSF53474">
    <property type="entry name" value="alpha/beta-Hydrolases"/>
    <property type="match status" value="1"/>
</dbReference>
<dbReference type="GO" id="GO:0005737">
    <property type="term" value="C:cytoplasm"/>
    <property type="evidence" value="ECO:0007669"/>
    <property type="project" value="UniProtKB-SubCell"/>
</dbReference>
<dbReference type="InterPro" id="IPR029058">
    <property type="entry name" value="AB_hydrolase_fold"/>
</dbReference>
<sequence length="595" mass="67357">MLAEQYAETITRLMAESTRAWQGWLQRQERGDFFTLPDPAVAAKALANLNQQFLLHPERSLNAQLKLLEGYGELWQNTLLRLSGHDPLSTARPDPKDRRFKAKGWEENLYFDALRQAYQLTAEEWLNAVHDVSEGVDREERVKIEFYARQLMDALAPSNFSITNPEVVEATVRTGGANLLRGLANLMSDLARGEGLLRIQQSDSEGLELGKNIAVTPGKVIFQNDLMQLIQYAPATEEVDRRPLLIVPPWINKYYILDLTPERSFIRWAVEQGMTVFIISWVNPDERYAEVAFDDYLTEGTLKAMDVVAEVTGEASLNTIGYCIGGTLLACTLAHQAARGDDRVSSATFFTTLLDFSEVGPLEVFIDEEQIRFMEQHMERRGYLEGTHLANAFNLLQSSDLIWSFVINNYLLGRDPKAFDLLYWNSDSTRMPRRMQSFYLRNMYLENRLAEPGAISLAGEAIDLGKVRTPAFFVATEKDHIAPWTASYRGAHLLGSRPRFLLGGSGHIAGVINPASSSKYGYWSYGHLPRDPDRWLESASHHPGSWWPEWRRWIQRHNGGQVPAREPGGERFPPLEDAPGSYVQVRVDTASTQDT</sequence>
<organism evidence="8 9">
    <name type="scientific">Halomonas cerina</name>
    <dbReference type="NCBI Taxonomy" id="447424"/>
    <lineage>
        <taxon>Bacteria</taxon>
        <taxon>Pseudomonadati</taxon>
        <taxon>Pseudomonadota</taxon>
        <taxon>Gammaproteobacteria</taxon>
        <taxon>Oceanospirillales</taxon>
        <taxon>Halomonadaceae</taxon>
        <taxon>Halomonas</taxon>
    </lineage>
</organism>
<evidence type="ECO:0000256" key="1">
    <source>
        <dbReference type="ARBA" id="ARBA00004496"/>
    </source>
</evidence>
<accession>A0A839VGL7</accession>
<protein>
    <submittedName>
        <fullName evidence="8">Polyhydroxyalkanoate synthase</fullName>
        <ecNumber evidence="8">2.3.1.-</ecNumber>
    </submittedName>
</protein>
<evidence type="ECO:0000256" key="3">
    <source>
        <dbReference type="ARBA" id="ARBA00022679"/>
    </source>
</evidence>
<dbReference type="AlphaFoldDB" id="A0A839VGL7"/>
<reference evidence="8 9" key="1">
    <citation type="submission" date="2020-08" db="EMBL/GenBank/DDBJ databases">
        <title>Genomic Encyclopedia of Type Strains, Phase III (KMG-III): the genomes of soil and plant-associated and newly described type strains.</title>
        <authorList>
            <person name="Whitman W."/>
        </authorList>
    </citation>
    <scope>NUCLEOTIDE SEQUENCE [LARGE SCALE GENOMIC DNA]</scope>
    <source>
        <strain evidence="8 9">CECT 7282</strain>
    </source>
</reference>
<dbReference type="Pfam" id="PF07167">
    <property type="entry name" value="PhaC_N"/>
    <property type="match status" value="1"/>
</dbReference>
<evidence type="ECO:0000313" key="8">
    <source>
        <dbReference type="EMBL" id="MBB3191754.1"/>
    </source>
</evidence>
<dbReference type="InterPro" id="IPR000073">
    <property type="entry name" value="AB_hydrolase_1"/>
</dbReference>
<proteinExistence type="predicted"/>
<keyword evidence="3 8" id="KW-0808">Transferase</keyword>
<dbReference type="PANTHER" id="PTHR36837:SF5">
    <property type="entry name" value="POLY-3-HYDROXYBUTYRATE SYNTHASE"/>
    <property type="match status" value="1"/>
</dbReference>
<keyword evidence="2" id="KW-0963">Cytoplasm</keyword>
<dbReference type="InterPro" id="IPR051321">
    <property type="entry name" value="PHA/PHB_synthase"/>
</dbReference>
<feature type="region of interest" description="Disordered" evidence="5">
    <location>
        <begin position="559"/>
        <end position="595"/>
    </location>
</feature>
<comment type="caution">
    <text evidence="8">The sequence shown here is derived from an EMBL/GenBank/DDBJ whole genome shotgun (WGS) entry which is preliminary data.</text>
</comment>
<dbReference type="EMBL" id="JACHXP010000017">
    <property type="protein sequence ID" value="MBB3191754.1"/>
    <property type="molecule type" value="Genomic_DNA"/>
</dbReference>
<keyword evidence="9" id="KW-1185">Reference proteome</keyword>
<dbReference type="EC" id="2.3.1.-" evidence="8"/>